<gene>
    <name evidence="4" type="ORF">OW763_03530</name>
</gene>
<evidence type="ECO:0000256" key="1">
    <source>
        <dbReference type="ARBA" id="ARBA00005582"/>
    </source>
</evidence>
<dbReference type="PANTHER" id="PTHR43736">
    <property type="entry name" value="ADP-RIBOSE PYROPHOSPHATASE"/>
    <property type="match status" value="1"/>
</dbReference>
<evidence type="ECO:0000256" key="2">
    <source>
        <dbReference type="ARBA" id="ARBA00022801"/>
    </source>
</evidence>
<comment type="caution">
    <text evidence="4">The sequence shown here is derived from an EMBL/GenBank/DDBJ whole genome shotgun (WGS) entry which is preliminary data.</text>
</comment>
<dbReference type="SUPFAM" id="SSF55811">
    <property type="entry name" value="Nudix"/>
    <property type="match status" value="1"/>
</dbReference>
<evidence type="ECO:0000313" key="4">
    <source>
        <dbReference type="EMBL" id="MCY6483428.1"/>
    </source>
</evidence>
<evidence type="ECO:0000259" key="3">
    <source>
        <dbReference type="PROSITE" id="PS51462"/>
    </source>
</evidence>
<comment type="similarity">
    <text evidence="1">Belongs to the Nudix hydrolase family.</text>
</comment>
<protein>
    <submittedName>
        <fullName evidence="4">NUDIX domain-containing protein</fullName>
    </submittedName>
</protein>
<dbReference type="RefSeq" id="WP_268039675.1">
    <property type="nucleotide sequence ID" value="NZ_JAPQER010000001.1"/>
</dbReference>
<accession>A0ABT4D049</accession>
<dbReference type="PANTHER" id="PTHR43736:SF1">
    <property type="entry name" value="DIHYDRONEOPTERIN TRIPHOSPHATE DIPHOSPHATASE"/>
    <property type="match status" value="1"/>
</dbReference>
<evidence type="ECO:0000313" key="5">
    <source>
        <dbReference type="Proteomes" id="UP001078443"/>
    </source>
</evidence>
<reference evidence="4" key="1">
    <citation type="submission" date="2022-12" db="EMBL/GenBank/DDBJ databases">
        <authorList>
            <person name="Wang J."/>
        </authorList>
    </citation>
    <scope>NUCLEOTIDE SEQUENCE</scope>
    <source>
        <strain evidence="4">HY-45-18</strain>
    </source>
</reference>
<dbReference type="PROSITE" id="PS00893">
    <property type="entry name" value="NUDIX_BOX"/>
    <property type="match status" value="1"/>
</dbReference>
<dbReference type="InterPro" id="IPR015797">
    <property type="entry name" value="NUDIX_hydrolase-like_dom_sf"/>
</dbReference>
<name>A0ABT4D049_9CLOT</name>
<keyword evidence="2" id="KW-0378">Hydrolase</keyword>
<organism evidence="4 5">
    <name type="scientific">Clostridium aestuarii</name>
    <dbReference type="NCBI Taxonomy" id="338193"/>
    <lineage>
        <taxon>Bacteria</taxon>
        <taxon>Bacillati</taxon>
        <taxon>Bacillota</taxon>
        <taxon>Clostridia</taxon>
        <taxon>Eubacteriales</taxon>
        <taxon>Clostridiaceae</taxon>
        <taxon>Clostridium</taxon>
    </lineage>
</organism>
<dbReference type="EMBL" id="JAPQER010000001">
    <property type="protein sequence ID" value="MCY6483428.1"/>
    <property type="molecule type" value="Genomic_DNA"/>
</dbReference>
<dbReference type="PROSITE" id="PS51462">
    <property type="entry name" value="NUDIX"/>
    <property type="match status" value="1"/>
</dbReference>
<sequence>MEVFAKPGVGGIIIKTIDEIEYILIQERCKEDGGAENGLIEIPAGKIREFENIFDCLRREIWEETGLTVTEIEGENDTVIIEANGYKAINYMPFACAQNIDGNYPIMVQTFICKAQGKILDETNETKNIRWVSLNELKDMLDNNEEDFYPMHIMALKKYLKLKLIKKAK</sequence>
<keyword evidence="5" id="KW-1185">Reference proteome</keyword>
<dbReference type="InterPro" id="IPR000086">
    <property type="entry name" value="NUDIX_hydrolase_dom"/>
</dbReference>
<dbReference type="CDD" id="cd02883">
    <property type="entry name" value="NUDIX_Hydrolase"/>
    <property type="match status" value="1"/>
</dbReference>
<dbReference type="Gene3D" id="3.90.79.10">
    <property type="entry name" value="Nucleoside Triphosphate Pyrophosphohydrolase"/>
    <property type="match status" value="1"/>
</dbReference>
<dbReference type="InterPro" id="IPR020084">
    <property type="entry name" value="NUDIX_hydrolase_CS"/>
</dbReference>
<dbReference type="Proteomes" id="UP001078443">
    <property type="component" value="Unassembled WGS sequence"/>
</dbReference>
<feature type="domain" description="Nudix hydrolase" evidence="3">
    <location>
        <begin position="4"/>
        <end position="154"/>
    </location>
</feature>
<proteinExistence type="inferred from homology"/>
<dbReference type="Pfam" id="PF00293">
    <property type="entry name" value="NUDIX"/>
    <property type="match status" value="1"/>
</dbReference>